<sequence length="65" mass="7041">MKTILILSLVISLPGLAQKTDSLRTSSAQPKRTDYVISQQERQQMVDMAAGPAAGVGNVNHRYQG</sequence>
<proteinExistence type="predicted"/>
<comment type="caution">
    <text evidence="2">The sequence shown here is derived from an EMBL/GenBank/DDBJ whole genome shotgun (WGS) entry which is preliminary data.</text>
</comment>
<accession>A0A2T0TEJ6</accession>
<reference evidence="2 3" key="1">
    <citation type="submission" date="2018-03" db="EMBL/GenBank/DDBJ databases">
        <title>Genomic Encyclopedia of Archaeal and Bacterial Type Strains, Phase II (KMG-II): from individual species to whole genera.</title>
        <authorList>
            <person name="Goeker M."/>
        </authorList>
    </citation>
    <scope>NUCLEOTIDE SEQUENCE [LARGE SCALE GENOMIC DNA]</scope>
    <source>
        <strain evidence="2 3">DSM 28354</strain>
    </source>
</reference>
<evidence type="ECO:0000313" key="3">
    <source>
        <dbReference type="Proteomes" id="UP000238375"/>
    </source>
</evidence>
<feature type="chain" id="PRO_5015622596" description="DUF4148 domain-containing protein" evidence="1">
    <location>
        <begin position="18"/>
        <end position="65"/>
    </location>
</feature>
<name>A0A2T0TEJ6_9BACT</name>
<protein>
    <recommendedName>
        <fullName evidence="4">DUF4148 domain-containing protein</fullName>
    </recommendedName>
</protein>
<organism evidence="2 3">
    <name type="scientific">Spirosoma oryzae</name>
    <dbReference type="NCBI Taxonomy" id="1469603"/>
    <lineage>
        <taxon>Bacteria</taxon>
        <taxon>Pseudomonadati</taxon>
        <taxon>Bacteroidota</taxon>
        <taxon>Cytophagia</taxon>
        <taxon>Cytophagales</taxon>
        <taxon>Cytophagaceae</taxon>
        <taxon>Spirosoma</taxon>
    </lineage>
</organism>
<dbReference type="EMBL" id="PVTE01000003">
    <property type="protein sequence ID" value="PRY44083.1"/>
    <property type="molecule type" value="Genomic_DNA"/>
</dbReference>
<keyword evidence="1" id="KW-0732">Signal</keyword>
<dbReference type="Proteomes" id="UP000238375">
    <property type="component" value="Unassembled WGS sequence"/>
</dbReference>
<dbReference type="RefSeq" id="WP_106136512.1">
    <property type="nucleotide sequence ID" value="NZ_PVTE01000003.1"/>
</dbReference>
<keyword evidence="3" id="KW-1185">Reference proteome</keyword>
<dbReference type="AlphaFoldDB" id="A0A2T0TEJ6"/>
<feature type="signal peptide" evidence="1">
    <location>
        <begin position="1"/>
        <end position="17"/>
    </location>
</feature>
<evidence type="ECO:0000256" key="1">
    <source>
        <dbReference type="SAM" id="SignalP"/>
    </source>
</evidence>
<evidence type="ECO:0008006" key="4">
    <source>
        <dbReference type="Google" id="ProtNLM"/>
    </source>
</evidence>
<evidence type="ECO:0000313" key="2">
    <source>
        <dbReference type="EMBL" id="PRY44083.1"/>
    </source>
</evidence>
<gene>
    <name evidence="2" type="ORF">CLV58_10352</name>
</gene>